<comment type="caution">
    <text evidence="1">The sequence shown here is derived from an EMBL/GenBank/DDBJ whole genome shotgun (WGS) entry which is preliminary data.</text>
</comment>
<dbReference type="EMBL" id="JARKHS020014986">
    <property type="protein sequence ID" value="KAK8774800.1"/>
    <property type="molecule type" value="Genomic_DNA"/>
</dbReference>
<dbReference type="AlphaFoldDB" id="A0AAQ4EJD1"/>
<gene>
    <name evidence="1" type="ORF">V5799_010664</name>
</gene>
<name>A0AAQ4EJD1_AMBAM</name>
<evidence type="ECO:0000313" key="1">
    <source>
        <dbReference type="EMBL" id="KAK8774800.1"/>
    </source>
</evidence>
<keyword evidence="2" id="KW-1185">Reference proteome</keyword>
<sequence>MKHKSKLARLYLLLPDDAAICAQCASRIRRPTEDQNTARGLRSRTVVVEELLLLSGKNTASKRLDRREPTDELTALLSSPRALAASALYFGHGSYGLVRARPHAEDDSSVGRRSQATPVTATDFWGISLPMSRGASLSVATVSFACAPGQTPRSPRYL</sequence>
<dbReference type="Proteomes" id="UP001321473">
    <property type="component" value="Unassembled WGS sequence"/>
</dbReference>
<accession>A0AAQ4EJD1</accession>
<evidence type="ECO:0000313" key="2">
    <source>
        <dbReference type="Proteomes" id="UP001321473"/>
    </source>
</evidence>
<organism evidence="1 2">
    <name type="scientific">Amblyomma americanum</name>
    <name type="common">Lone star tick</name>
    <dbReference type="NCBI Taxonomy" id="6943"/>
    <lineage>
        <taxon>Eukaryota</taxon>
        <taxon>Metazoa</taxon>
        <taxon>Ecdysozoa</taxon>
        <taxon>Arthropoda</taxon>
        <taxon>Chelicerata</taxon>
        <taxon>Arachnida</taxon>
        <taxon>Acari</taxon>
        <taxon>Parasitiformes</taxon>
        <taxon>Ixodida</taxon>
        <taxon>Ixodoidea</taxon>
        <taxon>Ixodidae</taxon>
        <taxon>Amblyomminae</taxon>
        <taxon>Amblyomma</taxon>
    </lineage>
</organism>
<proteinExistence type="predicted"/>
<protein>
    <submittedName>
        <fullName evidence="1">Uncharacterized protein</fullName>
    </submittedName>
</protein>
<reference evidence="1 2" key="1">
    <citation type="journal article" date="2023" name="Arcadia Sci">
        <title>De novo assembly of a long-read Amblyomma americanum tick genome.</title>
        <authorList>
            <person name="Chou S."/>
            <person name="Poskanzer K.E."/>
            <person name="Rollins M."/>
            <person name="Thuy-Boun P.S."/>
        </authorList>
    </citation>
    <scope>NUCLEOTIDE SEQUENCE [LARGE SCALE GENOMIC DNA]</scope>
    <source>
        <strain evidence="1">F_SG_1</strain>
        <tissue evidence="1">Salivary glands</tissue>
    </source>
</reference>